<dbReference type="EMBL" id="JAMTCG010000026">
    <property type="protein sequence ID" value="MCP2163140.1"/>
    <property type="molecule type" value="Genomic_DNA"/>
</dbReference>
<dbReference type="RefSeq" id="WP_253656704.1">
    <property type="nucleotide sequence ID" value="NZ_BAAAOE010000001.1"/>
</dbReference>
<dbReference type="Proteomes" id="UP001205740">
    <property type="component" value="Unassembled WGS sequence"/>
</dbReference>
<proteinExistence type="predicted"/>
<organism evidence="1 2">
    <name type="scientific">Williamsia serinedens</name>
    <dbReference type="NCBI Taxonomy" id="391736"/>
    <lineage>
        <taxon>Bacteria</taxon>
        <taxon>Bacillati</taxon>
        <taxon>Actinomycetota</taxon>
        <taxon>Actinomycetes</taxon>
        <taxon>Mycobacteriales</taxon>
        <taxon>Nocardiaceae</taxon>
        <taxon>Williamsia</taxon>
    </lineage>
</organism>
<keyword evidence="2" id="KW-1185">Reference proteome</keyword>
<dbReference type="Gene3D" id="3.30.1330.70">
    <property type="entry name" value="Holliday junction resolvase RusA"/>
    <property type="match status" value="1"/>
</dbReference>
<evidence type="ECO:0000313" key="2">
    <source>
        <dbReference type="Proteomes" id="UP001205740"/>
    </source>
</evidence>
<dbReference type="SUPFAM" id="SSF103084">
    <property type="entry name" value="Holliday junction resolvase RusA"/>
    <property type="match status" value="1"/>
</dbReference>
<sequence length="123" mass="13869">MTDYILSIPLRRPPLTSNDQRRAHWTTVRNAKAEVEYRVRHAAQQARIGTLSAPQTVTVIWHAPDDRRRDSDSLSPFLKASLDALVKCGVLEDDCPPHVTSTSMRTVVDRANPRIEIQLQEAA</sequence>
<name>A0ABT1H7D3_9NOCA</name>
<gene>
    <name evidence="1" type="ORF">LX12_004355</name>
</gene>
<dbReference type="InterPro" id="IPR036614">
    <property type="entry name" value="RusA-like_sf"/>
</dbReference>
<protein>
    <submittedName>
        <fullName evidence="1">Crossover junction endodeoxyribonuclease RusA</fullName>
    </submittedName>
</protein>
<comment type="caution">
    <text evidence="1">The sequence shown here is derived from an EMBL/GenBank/DDBJ whole genome shotgun (WGS) entry which is preliminary data.</text>
</comment>
<reference evidence="1 2" key="1">
    <citation type="submission" date="2022-06" db="EMBL/GenBank/DDBJ databases">
        <title>Genomic Encyclopedia of Archaeal and Bacterial Type Strains, Phase II (KMG-II): from individual species to whole genera.</title>
        <authorList>
            <person name="Goeker M."/>
        </authorList>
    </citation>
    <scope>NUCLEOTIDE SEQUENCE [LARGE SCALE GENOMIC DNA]</scope>
    <source>
        <strain evidence="1 2">DSM 45037</strain>
    </source>
</reference>
<accession>A0ABT1H7D3</accession>
<evidence type="ECO:0000313" key="1">
    <source>
        <dbReference type="EMBL" id="MCP2163140.1"/>
    </source>
</evidence>